<dbReference type="PANTHER" id="PTHR24305:SF29">
    <property type="entry name" value="BENZOATE-PARA-HYDROXYLASE"/>
    <property type="match status" value="1"/>
</dbReference>
<keyword evidence="3 8" id="KW-0349">Heme</keyword>
<evidence type="ECO:0000256" key="6">
    <source>
        <dbReference type="ARBA" id="ARBA00023004"/>
    </source>
</evidence>
<dbReference type="Pfam" id="PF00067">
    <property type="entry name" value="p450"/>
    <property type="match status" value="1"/>
</dbReference>
<keyword evidence="6 8" id="KW-0408">Iron</keyword>
<dbReference type="SUPFAM" id="SSF48264">
    <property type="entry name" value="Cytochrome P450"/>
    <property type="match status" value="1"/>
</dbReference>
<dbReference type="Proteomes" id="UP001283341">
    <property type="component" value="Unassembled WGS sequence"/>
</dbReference>
<dbReference type="GO" id="GO:0016705">
    <property type="term" value="F:oxidoreductase activity, acting on paired donors, with incorporation or reduction of molecular oxygen"/>
    <property type="evidence" value="ECO:0007669"/>
    <property type="project" value="InterPro"/>
</dbReference>
<evidence type="ECO:0000256" key="4">
    <source>
        <dbReference type="ARBA" id="ARBA00022723"/>
    </source>
</evidence>
<feature type="binding site" description="axial binding residue" evidence="8">
    <location>
        <position position="434"/>
    </location>
    <ligand>
        <name>heme</name>
        <dbReference type="ChEBI" id="CHEBI:30413"/>
    </ligand>
    <ligandPart>
        <name>Fe</name>
        <dbReference type="ChEBI" id="CHEBI:18248"/>
    </ligandPart>
</feature>
<evidence type="ECO:0000256" key="9">
    <source>
        <dbReference type="SAM" id="Phobius"/>
    </source>
</evidence>
<gene>
    <name evidence="10" type="ORF">B0H66DRAFT_623664</name>
</gene>
<organism evidence="10 11">
    <name type="scientific">Apodospora peruviana</name>
    <dbReference type="NCBI Taxonomy" id="516989"/>
    <lineage>
        <taxon>Eukaryota</taxon>
        <taxon>Fungi</taxon>
        <taxon>Dikarya</taxon>
        <taxon>Ascomycota</taxon>
        <taxon>Pezizomycotina</taxon>
        <taxon>Sordariomycetes</taxon>
        <taxon>Sordariomycetidae</taxon>
        <taxon>Sordariales</taxon>
        <taxon>Lasiosphaeriaceae</taxon>
        <taxon>Apodospora</taxon>
    </lineage>
</organism>
<dbReference type="AlphaFoldDB" id="A0AAE0I632"/>
<keyword evidence="7" id="KW-0503">Monooxygenase</keyword>
<dbReference type="InterPro" id="IPR001128">
    <property type="entry name" value="Cyt_P450"/>
</dbReference>
<dbReference type="PANTHER" id="PTHR24305">
    <property type="entry name" value="CYTOCHROME P450"/>
    <property type="match status" value="1"/>
</dbReference>
<dbReference type="CDD" id="cd11058">
    <property type="entry name" value="CYP60B-like"/>
    <property type="match status" value="1"/>
</dbReference>
<dbReference type="GO" id="GO:0005506">
    <property type="term" value="F:iron ion binding"/>
    <property type="evidence" value="ECO:0007669"/>
    <property type="project" value="InterPro"/>
</dbReference>
<evidence type="ECO:0000256" key="3">
    <source>
        <dbReference type="ARBA" id="ARBA00022617"/>
    </source>
</evidence>
<dbReference type="PRINTS" id="PR00463">
    <property type="entry name" value="EP450I"/>
</dbReference>
<dbReference type="InterPro" id="IPR050121">
    <property type="entry name" value="Cytochrome_P450_monoxygenase"/>
</dbReference>
<dbReference type="GO" id="GO:0004497">
    <property type="term" value="F:monooxygenase activity"/>
    <property type="evidence" value="ECO:0007669"/>
    <property type="project" value="UniProtKB-KW"/>
</dbReference>
<keyword evidence="9" id="KW-0472">Membrane</keyword>
<dbReference type="InterPro" id="IPR002401">
    <property type="entry name" value="Cyt_P450_E_grp-I"/>
</dbReference>
<protein>
    <submittedName>
        <fullName evidence="10">Cytochrome P450</fullName>
    </submittedName>
</protein>
<evidence type="ECO:0000313" key="10">
    <source>
        <dbReference type="EMBL" id="KAK3319192.1"/>
    </source>
</evidence>
<keyword evidence="9" id="KW-0812">Transmembrane</keyword>
<evidence type="ECO:0000256" key="2">
    <source>
        <dbReference type="ARBA" id="ARBA00010617"/>
    </source>
</evidence>
<evidence type="ECO:0000256" key="7">
    <source>
        <dbReference type="ARBA" id="ARBA00023033"/>
    </source>
</evidence>
<keyword evidence="9" id="KW-1133">Transmembrane helix</keyword>
<reference evidence="10" key="2">
    <citation type="submission" date="2023-06" db="EMBL/GenBank/DDBJ databases">
        <authorList>
            <consortium name="Lawrence Berkeley National Laboratory"/>
            <person name="Haridas S."/>
            <person name="Hensen N."/>
            <person name="Bonometti L."/>
            <person name="Westerberg I."/>
            <person name="Brannstrom I.O."/>
            <person name="Guillou S."/>
            <person name="Cros-Aarteil S."/>
            <person name="Calhoun S."/>
            <person name="Kuo A."/>
            <person name="Mondo S."/>
            <person name="Pangilinan J."/>
            <person name="Riley R."/>
            <person name="Labutti K."/>
            <person name="Andreopoulos B."/>
            <person name="Lipzen A."/>
            <person name="Chen C."/>
            <person name="Yanf M."/>
            <person name="Daum C."/>
            <person name="Ng V."/>
            <person name="Clum A."/>
            <person name="Steindorff A."/>
            <person name="Ohm R."/>
            <person name="Martin F."/>
            <person name="Silar P."/>
            <person name="Natvig D."/>
            <person name="Lalanne C."/>
            <person name="Gautier V."/>
            <person name="Ament-Velasquez S.L."/>
            <person name="Kruys A."/>
            <person name="Hutchinson M.I."/>
            <person name="Powell A.J."/>
            <person name="Barry K."/>
            <person name="Miller A.N."/>
            <person name="Grigoriev I.V."/>
            <person name="Debuchy R."/>
            <person name="Gladieux P."/>
            <person name="Thoren M.H."/>
            <person name="Johannesson H."/>
        </authorList>
    </citation>
    <scope>NUCLEOTIDE SEQUENCE</scope>
    <source>
        <strain evidence="10">CBS 118394</strain>
    </source>
</reference>
<proteinExistence type="inferred from homology"/>
<evidence type="ECO:0000256" key="5">
    <source>
        <dbReference type="ARBA" id="ARBA00023002"/>
    </source>
</evidence>
<dbReference type="EMBL" id="JAUEDM010000004">
    <property type="protein sequence ID" value="KAK3319192.1"/>
    <property type="molecule type" value="Genomic_DNA"/>
</dbReference>
<dbReference type="Gene3D" id="1.10.630.10">
    <property type="entry name" value="Cytochrome P450"/>
    <property type="match status" value="1"/>
</dbReference>
<comment type="cofactor">
    <cofactor evidence="1 8">
        <name>heme</name>
        <dbReference type="ChEBI" id="CHEBI:30413"/>
    </cofactor>
</comment>
<dbReference type="PRINTS" id="PR00385">
    <property type="entry name" value="P450"/>
</dbReference>
<comment type="similarity">
    <text evidence="2">Belongs to the cytochrome P450 family.</text>
</comment>
<evidence type="ECO:0000256" key="8">
    <source>
        <dbReference type="PIRSR" id="PIRSR602401-1"/>
    </source>
</evidence>
<reference evidence="10" key="1">
    <citation type="journal article" date="2023" name="Mol. Phylogenet. Evol.">
        <title>Genome-scale phylogeny and comparative genomics of the fungal order Sordariales.</title>
        <authorList>
            <person name="Hensen N."/>
            <person name="Bonometti L."/>
            <person name="Westerberg I."/>
            <person name="Brannstrom I.O."/>
            <person name="Guillou S."/>
            <person name="Cros-Aarteil S."/>
            <person name="Calhoun S."/>
            <person name="Haridas S."/>
            <person name="Kuo A."/>
            <person name="Mondo S."/>
            <person name="Pangilinan J."/>
            <person name="Riley R."/>
            <person name="LaButti K."/>
            <person name="Andreopoulos B."/>
            <person name="Lipzen A."/>
            <person name="Chen C."/>
            <person name="Yan M."/>
            <person name="Daum C."/>
            <person name="Ng V."/>
            <person name="Clum A."/>
            <person name="Steindorff A."/>
            <person name="Ohm R.A."/>
            <person name="Martin F."/>
            <person name="Silar P."/>
            <person name="Natvig D.O."/>
            <person name="Lalanne C."/>
            <person name="Gautier V."/>
            <person name="Ament-Velasquez S.L."/>
            <person name="Kruys A."/>
            <person name="Hutchinson M.I."/>
            <person name="Powell A.J."/>
            <person name="Barry K."/>
            <person name="Miller A.N."/>
            <person name="Grigoriev I.V."/>
            <person name="Debuchy R."/>
            <person name="Gladieux P."/>
            <person name="Hiltunen Thoren M."/>
            <person name="Johannesson H."/>
        </authorList>
    </citation>
    <scope>NUCLEOTIDE SEQUENCE</scope>
    <source>
        <strain evidence="10">CBS 118394</strain>
    </source>
</reference>
<dbReference type="GO" id="GO:0020037">
    <property type="term" value="F:heme binding"/>
    <property type="evidence" value="ECO:0007669"/>
    <property type="project" value="InterPro"/>
</dbReference>
<feature type="transmembrane region" description="Helical" evidence="9">
    <location>
        <begin position="12"/>
        <end position="35"/>
    </location>
</feature>
<accession>A0AAE0I632</accession>
<comment type="caution">
    <text evidence="10">The sequence shown here is derived from an EMBL/GenBank/DDBJ whole genome shotgun (WGS) entry which is preliminary data.</text>
</comment>
<evidence type="ECO:0000313" key="11">
    <source>
        <dbReference type="Proteomes" id="UP001283341"/>
    </source>
</evidence>
<keyword evidence="11" id="KW-1185">Reference proteome</keyword>
<keyword evidence="5" id="KW-0560">Oxidoreductase</keyword>
<keyword evidence="4 8" id="KW-0479">Metal-binding</keyword>
<dbReference type="InterPro" id="IPR036396">
    <property type="entry name" value="Cyt_P450_sf"/>
</dbReference>
<name>A0AAE0I632_9PEZI</name>
<evidence type="ECO:0000256" key="1">
    <source>
        <dbReference type="ARBA" id="ARBA00001971"/>
    </source>
</evidence>
<sequence length="492" mass="56016">MSFTLTDYPYYVVLPGAAAASLIAYVAGWIVYTFWFHPLARYPGPPLAAISNFWYAWAWTSGRWPHIMKKAHEKYGDVVRIAPNDLSFITPQAFRDIYGHPLKGRKLFAKPEIFWKTIGAPGILFIMDPAEAQASRELLSPGFSPKALRRQENVIQNYTDQWLETIRRLSVDEKQTVNISDAFNWVTFDILGELAFGESFEAVKNAKTHFWTSVIRDANFVSILPGLLLRLPVLKLANRWFMTEEQAGVYAMHRRLTIEKIRKRIELGNLKDDFFSHVLKGELNEEELASHASTFMVAGAETIAIVLTGLTIFLAQNKGPFDKLRAEVLGAFKDTAEIDGESTSRLTYLKAVVEEGLRLFPPVSGLPRVSPGEIVDGQYIPEGVIVMAETRVMGRDPRYFPDPDTFKPERWIDEKASMDRRLTNLMFYSGPRGCMGMQMAHVEMRIVLAKLVMAFDWELVNPDYDLLKECRQLVQTLRASIPVRFKPRCPSH</sequence>